<evidence type="ECO:0000313" key="14">
    <source>
        <dbReference type="EMBL" id="ANZ77935.1"/>
    </source>
</evidence>
<evidence type="ECO:0000256" key="8">
    <source>
        <dbReference type="ARBA" id="ARBA00023049"/>
    </source>
</evidence>
<evidence type="ECO:0000259" key="13">
    <source>
        <dbReference type="Pfam" id="PF00557"/>
    </source>
</evidence>
<keyword evidence="7" id="KW-0378">Hydrolase</keyword>
<evidence type="ECO:0000256" key="3">
    <source>
        <dbReference type="ARBA" id="ARBA00007319"/>
    </source>
</evidence>
<dbReference type="GO" id="GO:0005634">
    <property type="term" value="C:nucleus"/>
    <property type="evidence" value="ECO:0007669"/>
    <property type="project" value="UniProtKB-SubCell"/>
</dbReference>
<dbReference type="OrthoDB" id="5876363at2759"/>
<evidence type="ECO:0000256" key="10">
    <source>
        <dbReference type="ARBA" id="ARBA00026155"/>
    </source>
</evidence>
<dbReference type="PANTHER" id="PTHR10804:SF102">
    <property type="entry name" value="METALLOPROTEASE ARX1-RELATED"/>
    <property type="match status" value="1"/>
</dbReference>
<evidence type="ECO:0000313" key="15">
    <source>
        <dbReference type="Proteomes" id="UP000094565"/>
    </source>
</evidence>
<keyword evidence="6" id="KW-0479">Metal-binding</keyword>
<evidence type="ECO:0000256" key="4">
    <source>
        <dbReference type="ARBA" id="ARBA00022490"/>
    </source>
</evidence>
<accession>A0A1B2JJ86</accession>
<evidence type="ECO:0000256" key="1">
    <source>
        <dbReference type="ARBA" id="ARBA00004123"/>
    </source>
</evidence>
<dbReference type="InterPro" id="IPR036388">
    <property type="entry name" value="WH-like_DNA-bd_sf"/>
</dbReference>
<comment type="subcellular location">
    <subcellularLocation>
        <location evidence="2">Cytoplasm</location>
    </subcellularLocation>
    <subcellularLocation>
        <location evidence="1">Nucleus</location>
    </subcellularLocation>
</comment>
<evidence type="ECO:0000256" key="7">
    <source>
        <dbReference type="ARBA" id="ARBA00022801"/>
    </source>
</evidence>
<dbReference type="GO" id="GO:0008237">
    <property type="term" value="F:metallopeptidase activity"/>
    <property type="evidence" value="ECO:0007669"/>
    <property type="project" value="UniProtKB-KW"/>
</dbReference>
<organism evidence="14 15">
    <name type="scientific">Komagataella pastoris</name>
    <name type="common">Yeast</name>
    <name type="synonym">Pichia pastoris</name>
    <dbReference type="NCBI Taxonomy" id="4922"/>
    <lineage>
        <taxon>Eukaryota</taxon>
        <taxon>Fungi</taxon>
        <taxon>Dikarya</taxon>
        <taxon>Ascomycota</taxon>
        <taxon>Saccharomycotina</taxon>
        <taxon>Pichiomycetes</taxon>
        <taxon>Pichiales</taxon>
        <taxon>Pichiaceae</taxon>
        <taxon>Komagataella</taxon>
    </lineage>
</organism>
<evidence type="ECO:0000256" key="12">
    <source>
        <dbReference type="ARBA" id="ARBA00034680"/>
    </source>
</evidence>
<evidence type="ECO:0000256" key="11">
    <source>
        <dbReference type="ARBA" id="ARBA00033475"/>
    </source>
</evidence>
<dbReference type="GO" id="GO:0046872">
    <property type="term" value="F:metal ion binding"/>
    <property type="evidence" value="ECO:0007669"/>
    <property type="project" value="UniProtKB-KW"/>
</dbReference>
<dbReference type="Gene3D" id="3.90.230.10">
    <property type="entry name" value="Creatinase/methionine aminopeptidase superfamily"/>
    <property type="match status" value="1"/>
</dbReference>
<keyword evidence="8" id="KW-0482">Metalloprotease</keyword>
<dbReference type="EMBL" id="CP014587">
    <property type="protein sequence ID" value="ANZ77935.1"/>
    <property type="molecule type" value="Genomic_DNA"/>
</dbReference>
<name>A0A1B2JJ86_PICPA</name>
<keyword evidence="5" id="KW-0645">Protease</keyword>
<sequence>MELQVAPRDADILLKDKNILNEEVLEKYTLAGKIAQSCLTYLVRLINEGYHTQVGTVYSINELCALGDSYLINTINDLKETNSVIREKGIAQPVCIEANDVVSGYSPELDETANVYLQPGDIATITLGCHLDGYTANVSHTIVIFPPGQSPTGPLLTGKADAVCAAHIATETITTLLAATTAPEKIPAAFGNKIIGSTIRSVVDSIAQSFNCRVLPGSRVRRVRRFLAGQAEGLVAEKEYKGVVWSESDQEKAFLESVNSSQDLTVVHKLSPLVRNLSTVPTDEFQVLPGEAYIVDIRMASLEGINEVGYVTLQSVDQIVGKNKEKSSITSKPSIYLRDVIMIRHLKLKASRILLDTIDKKLSVFPFKLAHTASSYPINISNDGTAEPVETQLSNILKEMKRGRLGMSEITNRRLCVTKPIQTARFIPLKVVLEASNATGLDGYDAANPTLPGLETPLPRLGISSLKLKSLLKKSIPINVARECSTILLPEQQAPIRLTGGSTSKPSYVHSDYELDGPYKQAIYELVKLTEDPKFGLNIQECPPF</sequence>
<dbReference type="InterPro" id="IPR000994">
    <property type="entry name" value="Pept_M24"/>
</dbReference>
<dbReference type="GO" id="GO:0005737">
    <property type="term" value="C:cytoplasm"/>
    <property type="evidence" value="ECO:0007669"/>
    <property type="project" value="UniProtKB-SubCell"/>
</dbReference>
<dbReference type="Proteomes" id="UP000094565">
    <property type="component" value="Chromosome 4"/>
</dbReference>
<evidence type="ECO:0000256" key="5">
    <source>
        <dbReference type="ARBA" id="ARBA00022670"/>
    </source>
</evidence>
<comment type="function">
    <text evidence="12">Probable metalloprotease involved in proper assembly of pre-ribosomal particles during the biogenesis of the 60S ribosomal subunit. Accompanies the pre-60S particles to the cytoplasm.</text>
</comment>
<dbReference type="InterPro" id="IPR047113">
    <property type="entry name" value="PA2G4/ARX1"/>
</dbReference>
<keyword evidence="15" id="KW-1185">Reference proteome</keyword>
<evidence type="ECO:0000256" key="2">
    <source>
        <dbReference type="ARBA" id="ARBA00004496"/>
    </source>
</evidence>
<gene>
    <name evidence="14" type="primary">ARX1</name>
    <name evidence="14" type="ORF">ATY40_BA7505159</name>
</gene>
<dbReference type="GO" id="GO:0006508">
    <property type="term" value="P:proteolysis"/>
    <property type="evidence" value="ECO:0007669"/>
    <property type="project" value="UniProtKB-KW"/>
</dbReference>
<comment type="similarity">
    <text evidence="3">Belongs to the peptidase M24 family.</text>
</comment>
<reference evidence="14 15" key="1">
    <citation type="submission" date="2016-02" db="EMBL/GenBank/DDBJ databases">
        <title>Comparative genomic and transcriptomic foundation for Pichia pastoris.</title>
        <authorList>
            <person name="Love K.R."/>
            <person name="Shah K.A."/>
            <person name="Whittaker C.A."/>
            <person name="Wu J."/>
            <person name="Bartlett M.C."/>
            <person name="Ma D."/>
            <person name="Leeson R.L."/>
            <person name="Priest M."/>
            <person name="Young S.K."/>
            <person name="Love J.C."/>
        </authorList>
    </citation>
    <scope>NUCLEOTIDE SEQUENCE [LARGE SCALE GENOMIC DNA]</scope>
    <source>
        <strain evidence="14 15">ATCC 28485</strain>
    </source>
</reference>
<dbReference type="InterPro" id="IPR036005">
    <property type="entry name" value="Creatinase/aminopeptidase-like"/>
</dbReference>
<dbReference type="SUPFAM" id="SSF55920">
    <property type="entry name" value="Creatinase/aminopeptidase"/>
    <property type="match status" value="1"/>
</dbReference>
<dbReference type="Pfam" id="PF00557">
    <property type="entry name" value="Peptidase_M24"/>
    <property type="match status" value="1"/>
</dbReference>
<keyword evidence="4" id="KW-0963">Cytoplasm</keyword>
<dbReference type="AlphaFoldDB" id="A0A1B2JJ86"/>
<evidence type="ECO:0000256" key="6">
    <source>
        <dbReference type="ARBA" id="ARBA00022723"/>
    </source>
</evidence>
<keyword evidence="9" id="KW-0539">Nucleus</keyword>
<proteinExistence type="inferred from homology"/>
<protein>
    <recommendedName>
        <fullName evidence="10">Probable metalloprotease ARX1</fullName>
    </recommendedName>
    <alternativeName>
        <fullName evidence="11">Associated with ribosomal export complex protein 1</fullName>
    </alternativeName>
</protein>
<evidence type="ECO:0000256" key="9">
    <source>
        <dbReference type="ARBA" id="ARBA00023242"/>
    </source>
</evidence>
<feature type="domain" description="Peptidase M24" evidence="13">
    <location>
        <begin position="27"/>
        <end position="146"/>
    </location>
</feature>
<dbReference type="Gene3D" id="1.10.10.10">
    <property type="entry name" value="Winged helix-like DNA-binding domain superfamily/Winged helix DNA-binding domain"/>
    <property type="match status" value="1"/>
</dbReference>
<dbReference type="PANTHER" id="PTHR10804">
    <property type="entry name" value="PROTEASE FAMILY M24 METHIONYL AMINOPEPTIDASE, AMINOPEPTIDASE P"/>
    <property type="match status" value="1"/>
</dbReference>